<dbReference type="InterPro" id="IPR029000">
    <property type="entry name" value="Cyclophilin-like_dom_sf"/>
</dbReference>
<accession>E6PEE0</accession>
<feature type="domain" description="Carboxyltransferase" evidence="4">
    <location>
        <begin position="26"/>
        <end position="297"/>
    </location>
</feature>
<dbReference type="InterPro" id="IPR052708">
    <property type="entry name" value="PxpC"/>
</dbReference>
<proteinExistence type="predicted"/>
<keyword evidence="1" id="KW-0547">Nucleotide-binding</keyword>
<keyword evidence="3" id="KW-0067">ATP-binding</keyword>
<sequence>MSEELIVERAGVQSLVVAAPRWGHRHEAVAWCGAFDRRAYDDAHAILGNEAAAAAIEIAYGNACVRFTSARTFALAGADADARLDEEPIAAYRAIEARAGSRLRFGLPRDGARTILAIAGGIAVPSVLGSRSTDLRSGFGGFQGRALRDGDRLPLAARGGQLPRAREAVKRDARFRVVRERIHCRDAAAFTELCSRPWRASPQSDRMGVRCEGEPIRGERREIATLAVFPGTIQLPPNGFPVVLGVDAQTTGGYPVIASILDEDLWKLGELRLGEEITFTPVQSIDLNADLGEGSADDAELLEIVTSANIACGGHAGDERSMRETVRAALRCGVAIGAHPSYPDREGFGRRAMEFRSESIVAFVTEQIAALARIARDEGASLTHVKPHGALYNRSAVDVETADAVAGAVAGFDRNLALVGLAGSLSTERARAFGLRTVEELFADRRYRNDGGLVARGEPGALIESAEEAADQAIALARSGRGESICLHGDGANASAFARAVRQRLLEAGFVLRSAASLDG</sequence>
<dbReference type="GO" id="GO:0005975">
    <property type="term" value="P:carbohydrate metabolic process"/>
    <property type="evidence" value="ECO:0007669"/>
    <property type="project" value="InterPro"/>
</dbReference>
<evidence type="ECO:0000259" key="4">
    <source>
        <dbReference type="SMART" id="SM00797"/>
    </source>
</evidence>
<organism evidence="5">
    <name type="scientific">mine drainage metagenome</name>
    <dbReference type="NCBI Taxonomy" id="410659"/>
    <lineage>
        <taxon>unclassified sequences</taxon>
        <taxon>metagenomes</taxon>
        <taxon>ecological metagenomes</taxon>
    </lineage>
</organism>
<dbReference type="Pfam" id="PF02626">
    <property type="entry name" value="CT_A_B"/>
    <property type="match status" value="1"/>
</dbReference>
<evidence type="ECO:0000256" key="3">
    <source>
        <dbReference type="ARBA" id="ARBA00022840"/>
    </source>
</evidence>
<dbReference type="AlphaFoldDB" id="E6PEE0"/>
<dbReference type="InterPro" id="IPR005501">
    <property type="entry name" value="LamB/YcsF/PxpA-like"/>
</dbReference>
<dbReference type="InterPro" id="IPR003778">
    <property type="entry name" value="CT_A_B"/>
</dbReference>
<protein>
    <recommendedName>
        <fullName evidence="4">Carboxyltransferase domain-containing protein</fullName>
    </recommendedName>
</protein>
<dbReference type="Pfam" id="PF03746">
    <property type="entry name" value="LamB_YcsF"/>
    <property type="match status" value="1"/>
</dbReference>
<comment type="caution">
    <text evidence="5">The sequence shown here is derived from an EMBL/GenBank/DDBJ whole genome shotgun (WGS) entry which is preliminary data.</text>
</comment>
<dbReference type="GO" id="GO:0016787">
    <property type="term" value="F:hydrolase activity"/>
    <property type="evidence" value="ECO:0007669"/>
    <property type="project" value="UniProtKB-KW"/>
</dbReference>
<name>E6PEE0_9ZZZZ</name>
<evidence type="ECO:0000256" key="1">
    <source>
        <dbReference type="ARBA" id="ARBA00022741"/>
    </source>
</evidence>
<keyword evidence="2" id="KW-0378">Hydrolase</keyword>
<dbReference type="EMBL" id="CABL01000004">
    <property type="protein sequence ID" value="CBH74825.1"/>
    <property type="molecule type" value="Genomic_DNA"/>
</dbReference>
<dbReference type="SUPFAM" id="SSF50891">
    <property type="entry name" value="Cyclophilin-like"/>
    <property type="match status" value="1"/>
</dbReference>
<evidence type="ECO:0000313" key="5">
    <source>
        <dbReference type="EMBL" id="CBH74825.1"/>
    </source>
</evidence>
<reference evidence="5" key="1">
    <citation type="submission" date="2009-10" db="EMBL/GenBank/DDBJ databases">
        <title>Diversity of trophic interactions inside an arsenic-rich microbial ecosystem.</title>
        <authorList>
            <person name="Bertin P.N."/>
            <person name="Heinrich-Salmeron A."/>
            <person name="Pelletier E."/>
            <person name="Goulhen-Chollet F."/>
            <person name="Arsene-Ploetze F."/>
            <person name="Gallien S."/>
            <person name="Calteau A."/>
            <person name="Vallenet D."/>
            <person name="Casiot C."/>
            <person name="Chane-Woon-Ming B."/>
            <person name="Giloteaux L."/>
            <person name="Barakat M."/>
            <person name="Bonnefoy V."/>
            <person name="Bruneel O."/>
            <person name="Chandler M."/>
            <person name="Cleiss J."/>
            <person name="Duran R."/>
            <person name="Elbaz-Poulichet F."/>
            <person name="Fonknechten N."/>
            <person name="Lauga B."/>
            <person name="Mornico D."/>
            <person name="Ortet P."/>
            <person name="Schaeffer C."/>
            <person name="Siguier P."/>
            <person name="Alexander Thil Smith A."/>
            <person name="Van Dorsselaer A."/>
            <person name="Weissenbach J."/>
            <person name="Medigue C."/>
            <person name="Le Paslier D."/>
        </authorList>
    </citation>
    <scope>NUCLEOTIDE SEQUENCE</scope>
</reference>
<dbReference type="SMART" id="SM00797">
    <property type="entry name" value="AHS2"/>
    <property type="match status" value="1"/>
</dbReference>
<dbReference type="Gene3D" id="2.40.100.10">
    <property type="entry name" value="Cyclophilin-like"/>
    <property type="match status" value="1"/>
</dbReference>
<dbReference type="NCBIfam" id="TIGR00724">
    <property type="entry name" value="urea_amlyse_rel"/>
    <property type="match status" value="1"/>
</dbReference>
<dbReference type="InterPro" id="IPR011330">
    <property type="entry name" value="Glyco_hydro/deAcase_b/a-brl"/>
</dbReference>
<dbReference type="Gene3D" id="3.20.20.370">
    <property type="entry name" value="Glycoside hydrolase/deacetylase"/>
    <property type="match status" value="1"/>
</dbReference>
<dbReference type="CDD" id="cd10787">
    <property type="entry name" value="LamB_YcsF_like"/>
    <property type="match status" value="1"/>
</dbReference>
<dbReference type="NCBIfam" id="NF003814">
    <property type="entry name" value="PRK05406.1-3"/>
    <property type="match status" value="1"/>
</dbReference>
<dbReference type="PANTHER" id="PTHR43309:SF3">
    <property type="entry name" value="5-OXOPROLINASE SUBUNIT C"/>
    <property type="match status" value="1"/>
</dbReference>
<dbReference type="PANTHER" id="PTHR43309">
    <property type="entry name" value="5-OXOPROLINASE SUBUNIT C"/>
    <property type="match status" value="1"/>
</dbReference>
<evidence type="ECO:0000256" key="2">
    <source>
        <dbReference type="ARBA" id="ARBA00022801"/>
    </source>
</evidence>
<dbReference type="SUPFAM" id="SSF88713">
    <property type="entry name" value="Glycoside hydrolase/deacetylase"/>
    <property type="match status" value="1"/>
</dbReference>
<gene>
    <name evidence="5" type="ORF">CARN1_0359</name>
</gene>
<dbReference type="GO" id="GO:0005524">
    <property type="term" value="F:ATP binding"/>
    <property type="evidence" value="ECO:0007669"/>
    <property type="project" value="UniProtKB-KW"/>
</dbReference>